<comment type="subcellular location">
    <subcellularLocation>
        <location evidence="1">Membrane</location>
    </subcellularLocation>
</comment>
<dbReference type="AlphaFoldDB" id="A0A6J6ADL2"/>
<dbReference type="PANTHER" id="PTHR23427">
    <property type="entry name" value="SURFEIT LOCUS PROTEIN"/>
    <property type="match status" value="1"/>
</dbReference>
<evidence type="ECO:0000256" key="2">
    <source>
        <dbReference type="ARBA" id="ARBA00022692"/>
    </source>
</evidence>
<organism evidence="5">
    <name type="scientific">freshwater metagenome</name>
    <dbReference type="NCBI Taxonomy" id="449393"/>
    <lineage>
        <taxon>unclassified sequences</taxon>
        <taxon>metagenomes</taxon>
        <taxon>ecological metagenomes</taxon>
    </lineage>
</organism>
<evidence type="ECO:0000256" key="3">
    <source>
        <dbReference type="ARBA" id="ARBA00022989"/>
    </source>
</evidence>
<evidence type="ECO:0000313" key="5">
    <source>
        <dbReference type="EMBL" id="CAB4366863.1"/>
    </source>
</evidence>
<gene>
    <name evidence="6" type="ORF">UFOPK1458_00264</name>
    <name evidence="7" type="ORF">UFOPK3243_00744</name>
    <name evidence="8" type="ORF">UFOPK4032_00359</name>
    <name evidence="5" type="ORF">UFOPK4180_00455</name>
</gene>
<dbReference type="PROSITE" id="PS51257">
    <property type="entry name" value="PROKAR_LIPOPROTEIN"/>
    <property type="match status" value="1"/>
</dbReference>
<evidence type="ECO:0000313" key="7">
    <source>
        <dbReference type="EMBL" id="CAB4843163.1"/>
    </source>
</evidence>
<keyword evidence="4" id="KW-0472">Membrane</keyword>
<evidence type="ECO:0000313" key="6">
    <source>
        <dbReference type="EMBL" id="CAB4540780.1"/>
    </source>
</evidence>
<evidence type="ECO:0000256" key="1">
    <source>
        <dbReference type="ARBA" id="ARBA00004370"/>
    </source>
</evidence>
<proteinExistence type="predicted"/>
<dbReference type="InterPro" id="IPR045214">
    <property type="entry name" value="Surf1/Surf4"/>
</dbReference>
<evidence type="ECO:0000256" key="4">
    <source>
        <dbReference type="ARBA" id="ARBA00023136"/>
    </source>
</evidence>
<name>A0A6J6ADL2_9ZZZZ</name>
<dbReference type="EMBL" id="CAFBOW010000050">
    <property type="protein sequence ID" value="CAB4994579.1"/>
    <property type="molecule type" value="Genomic_DNA"/>
</dbReference>
<dbReference type="InterPro" id="IPR002994">
    <property type="entry name" value="Surf1/Shy1"/>
</dbReference>
<dbReference type="CDD" id="cd06662">
    <property type="entry name" value="SURF1"/>
    <property type="match status" value="1"/>
</dbReference>
<keyword evidence="2" id="KW-0812">Transmembrane</keyword>
<dbReference type="EMBL" id="CAESPC010000056">
    <property type="protein sequence ID" value="CAB4366863.1"/>
    <property type="molecule type" value="Genomic_DNA"/>
</dbReference>
<reference evidence="5" key="1">
    <citation type="submission" date="2020-05" db="EMBL/GenBank/DDBJ databases">
        <authorList>
            <person name="Chiriac C."/>
            <person name="Salcher M."/>
            <person name="Ghai R."/>
            <person name="Kavagutti S V."/>
        </authorList>
    </citation>
    <scope>NUCLEOTIDE SEQUENCE</scope>
</reference>
<dbReference type="Pfam" id="PF02104">
    <property type="entry name" value="SURF1"/>
    <property type="match status" value="1"/>
</dbReference>
<protein>
    <submittedName>
        <fullName evidence="5">Unannotated protein</fullName>
    </submittedName>
</protein>
<keyword evidence="3" id="KW-1133">Transmembrane helix</keyword>
<accession>A0A6J6ADL2</accession>
<evidence type="ECO:0000313" key="8">
    <source>
        <dbReference type="EMBL" id="CAB4994579.1"/>
    </source>
</evidence>
<sequence length="242" mass="26436">MNSSTKRESYSLLKSFIALVLVAGCLWAAQWQYHRGVARHARNTMIESNSSMKPVPLKSVLDSAVAHEWQPVTTSGTFDSTSQILLRNHYSEGVYGFELLTRFTSTSGQSFWVDCGWVKAGENATAQPELPPLPTGTVNIVGRLRLDSSLPRGSFFAVPTNKSDGLISKANAQSGNTASLSLFYMDLISGSDPSLTPDVPAQLPELSDGPHMAYALQWVFFGGLVAYGRFLIRRDVLSSKEL</sequence>
<dbReference type="PROSITE" id="PS50895">
    <property type="entry name" value="SURF1"/>
    <property type="match status" value="1"/>
</dbReference>
<dbReference type="EMBL" id="CAEZSQ010000035">
    <property type="protein sequence ID" value="CAB4540780.1"/>
    <property type="molecule type" value="Genomic_DNA"/>
</dbReference>
<dbReference type="EMBL" id="CAFAZZ010000067">
    <property type="protein sequence ID" value="CAB4843163.1"/>
    <property type="molecule type" value="Genomic_DNA"/>
</dbReference>
<dbReference type="GO" id="GO:0016020">
    <property type="term" value="C:membrane"/>
    <property type="evidence" value="ECO:0007669"/>
    <property type="project" value="UniProtKB-SubCell"/>
</dbReference>
<dbReference type="PANTHER" id="PTHR23427:SF2">
    <property type="entry name" value="SURFEIT LOCUS PROTEIN 1"/>
    <property type="match status" value="1"/>
</dbReference>